<dbReference type="AlphaFoldDB" id="A0A7V3KPT0"/>
<organism evidence="2">
    <name type="scientific">candidate division WOR-3 bacterium</name>
    <dbReference type="NCBI Taxonomy" id="2052148"/>
    <lineage>
        <taxon>Bacteria</taxon>
        <taxon>Bacteria division WOR-3</taxon>
    </lineage>
</organism>
<keyword evidence="1" id="KW-0812">Transmembrane</keyword>
<evidence type="ECO:0008006" key="3">
    <source>
        <dbReference type="Google" id="ProtNLM"/>
    </source>
</evidence>
<feature type="transmembrane region" description="Helical" evidence="1">
    <location>
        <begin position="12"/>
        <end position="32"/>
    </location>
</feature>
<keyword evidence="1" id="KW-1133">Transmembrane helix</keyword>
<proteinExistence type="predicted"/>
<sequence length="384" mass="44092">MQGEKKFKVKRNVFTPVKIIALCFIFFFSSFIQLDAQHKTKNIFLITLDGFRWEELFTGADSSLMNSESGGVQQKNILKKKFWRQTAKKRREALMPFFWNVLMKNGIVYGNRSLHSDVMVTNKYCVSLPGYAEILSGSAQPEIINNKPKQIQSVTVMEFLKDQLHLAKYKIAVFASWNKFPYVVSKVPGVIYCNAGDTNAVDGKLTGRQRLLNRLQDEAPSPWDGIRLDAFTFYQGMEFLNKHHPRVFYFSFDETDDWAHMGRYDRVLEAAHRIDGYLNLLWKWCQSTAQYRNKTSFILTTDHGRGGSNDDGWKDHGSKIEGSEYIWIAIVGPDTPHLGELSNTKTVYQKDIASTLAKLLGYDFKKVSPTCGAFLSHAFEKRIR</sequence>
<evidence type="ECO:0000256" key="1">
    <source>
        <dbReference type="SAM" id="Phobius"/>
    </source>
</evidence>
<accession>A0A7V3KPT0</accession>
<keyword evidence="1" id="KW-0472">Membrane</keyword>
<reference evidence="2" key="1">
    <citation type="journal article" date="2020" name="mSystems">
        <title>Genome- and Community-Level Interaction Insights into Carbon Utilization and Element Cycling Functions of Hydrothermarchaeota in Hydrothermal Sediment.</title>
        <authorList>
            <person name="Zhou Z."/>
            <person name="Liu Y."/>
            <person name="Xu W."/>
            <person name="Pan J."/>
            <person name="Luo Z.H."/>
            <person name="Li M."/>
        </authorList>
    </citation>
    <scope>NUCLEOTIDE SEQUENCE [LARGE SCALE GENOMIC DNA]</scope>
    <source>
        <strain evidence="2">SpSt-754</strain>
    </source>
</reference>
<dbReference type="Gene3D" id="3.40.720.10">
    <property type="entry name" value="Alkaline Phosphatase, subunit A"/>
    <property type="match status" value="1"/>
</dbReference>
<protein>
    <recommendedName>
        <fullName evidence="3">Phosphoglyceromutase</fullName>
    </recommendedName>
</protein>
<evidence type="ECO:0000313" key="2">
    <source>
        <dbReference type="EMBL" id="HGB36619.1"/>
    </source>
</evidence>
<name>A0A7V3KPT0_UNCW3</name>
<dbReference type="InterPro" id="IPR017850">
    <property type="entry name" value="Alkaline_phosphatase_core_sf"/>
</dbReference>
<dbReference type="SUPFAM" id="SSF53649">
    <property type="entry name" value="Alkaline phosphatase-like"/>
    <property type="match status" value="1"/>
</dbReference>
<gene>
    <name evidence="2" type="ORF">ENV38_06925</name>
</gene>
<comment type="caution">
    <text evidence="2">The sequence shown here is derived from an EMBL/GenBank/DDBJ whole genome shotgun (WGS) entry which is preliminary data.</text>
</comment>
<dbReference type="EMBL" id="DTGD01000258">
    <property type="protein sequence ID" value="HGB36619.1"/>
    <property type="molecule type" value="Genomic_DNA"/>
</dbReference>